<keyword evidence="1" id="KW-0812">Transmembrane</keyword>
<keyword evidence="1" id="KW-1133">Transmembrane helix</keyword>
<organism evidence="2 3">
    <name type="scientific">Tolypothrix tenuis PCC 7101</name>
    <dbReference type="NCBI Taxonomy" id="231146"/>
    <lineage>
        <taxon>Bacteria</taxon>
        <taxon>Bacillati</taxon>
        <taxon>Cyanobacteriota</taxon>
        <taxon>Cyanophyceae</taxon>
        <taxon>Nostocales</taxon>
        <taxon>Tolypothrichaceae</taxon>
        <taxon>Tolypothrix</taxon>
    </lineage>
</organism>
<dbReference type="EMBL" id="AP018248">
    <property type="protein sequence ID" value="BAY99059.1"/>
    <property type="molecule type" value="Genomic_DNA"/>
</dbReference>
<keyword evidence="1" id="KW-0472">Membrane</keyword>
<sequence>MGFAIIDFFLAKATLTSAIAAIALAIIDIFLAKATLTSAIAADVKAKVSLTPARVSFAMPTAGYAYAKIDLVEILAGNSLGFFSPLLEFHHNFGVHFPGNGVKVG</sequence>
<dbReference type="AlphaFoldDB" id="A0A1Z4N005"/>
<dbReference type="Proteomes" id="UP000218785">
    <property type="component" value="Chromosome"/>
</dbReference>
<keyword evidence="3" id="KW-1185">Reference proteome</keyword>
<protein>
    <submittedName>
        <fullName evidence="2">Uncharacterized protein</fullName>
    </submittedName>
</protein>
<feature type="transmembrane region" description="Helical" evidence="1">
    <location>
        <begin position="6"/>
        <end position="31"/>
    </location>
</feature>
<name>A0A1Z4N005_9CYAN</name>
<evidence type="ECO:0000313" key="2">
    <source>
        <dbReference type="EMBL" id="BAY99059.1"/>
    </source>
</evidence>
<dbReference type="KEGG" id="ttq:NIES37_30380"/>
<evidence type="ECO:0000313" key="3">
    <source>
        <dbReference type="Proteomes" id="UP000218785"/>
    </source>
</evidence>
<accession>A0A1Z4N005</accession>
<proteinExistence type="predicted"/>
<evidence type="ECO:0000256" key="1">
    <source>
        <dbReference type="SAM" id="Phobius"/>
    </source>
</evidence>
<gene>
    <name evidence="2" type="ORF">NIES37_30380</name>
</gene>
<reference evidence="2 3" key="1">
    <citation type="submission" date="2017-06" db="EMBL/GenBank/DDBJ databases">
        <title>Genome sequencing of cyanobaciteial culture collection at National Institute for Environmental Studies (NIES).</title>
        <authorList>
            <person name="Hirose Y."/>
            <person name="Shimura Y."/>
            <person name="Fujisawa T."/>
            <person name="Nakamura Y."/>
            <person name="Kawachi M."/>
        </authorList>
    </citation>
    <scope>NUCLEOTIDE SEQUENCE [LARGE SCALE GENOMIC DNA]</scope>
    <source>
        <strain evidence="2 3">NIES-37</strain>
    </source>
</reference>